<dbReference type="Pfam" id="PF05908">
    <property type="entry name" value="Gamma_PGA_hydro"/>
    <property type="match status" value="1"/>
</dbReference>
<reference evidence="1 2" key="1">
    <citation type="submission" date="2021-03" db="EMBL/GenBank/DDBJ databases">
        <title>Sequencing the genomes of 1000 actinobacteria strains.</title>
        <authorList>
            <person name="Klenk H.-P."/>
        </authorList>
    </citation>
    <scope>NUCLEOTIDE SEQUENCE [LARGE SCALE GENOMIC DNA]</scope>
    <source>
        <strain evidence="1 2">DSM 45510</strain>
    </source>
</reference>
<evidence type="ECO:0000313" key="1">
    <source>
        <dbReference type="EMBL" id="MBP2186812.1"/>
    </source>
</evidence>
<protein>
    <submittedName>
        <fullName evidence="1">Phage replication-related protein YjqB (UPF0714/DUF867 family)</fullName>
    </submittedName>
</protein>
<dbReference type="InterPro" id="IPR038128">
    <property type="entry name" value="Gamma_PGA_hydro_sf"/>
</dbReference>
<keyword evidence="2" id="KW-1185">Reference proteome</keyword>
<name>A0ABS4Q553_9PSEU</name>
<dbReference type="InterPro" id="IPR008585">
    <property type="entry name" value="Gamma_PGA_hydro"/>
</dbReference>
<dbReference type="EMBL" id="JAGGMS010000001">
    <property type="protein sequence ID" value="MBP2186812.1"/>
    <property type="molecule type" value="Genomic_DNA"/>
</dbReference>
<comment type="caution">
    <text evidence="1">The sequence shown here is derived from an EMBL/GenBank/DDBJ whole genome shotgun (WGS) entry which is preliminary data.</text>
</comment>
<sequence>MTVTSAATHRYLSNTALYADPSLTEHIDYARWFRQSGRTGTPVVLAPHGGTLEPGTSRLCLAIARRSTCDYWLFESFQDNRSLHVTSSRCDDPVALALCAGTDRALSLHGCVTLPREGVLIGGLDTEFGEIVHAELGTRGFETIDTADHPTLAGRSPRNIVNRTRTGGGVQLELPLSLRDSMRDEPALFESFVDGVVAALRRVWRDGPVTG</sequence>
<gene>
    <name evidence="1" type="ORF">JOM49_008338</name>
</gene>
<dbReference type="Proteomes" id="UP000741013">
    <property type="component" value="Unassembled WGS sequence"/>
</dbReference>
<accession>A0ABS4Q553</accession>
<dbReference type="RefSeq" id="WP_209670136.1">
    <property type="nucleotide sequence ID" value="NZ_JAGGMS010000001.1"/>
</dbReference>
<proteinExistence type="predicted"/>
<evidence type="ECO:0000313" key="2">
    <source>
        <dbReference type="Proteomes" id="UP000741013"/>
    </source>
</evidence>
<dbReference type="Gene3D" id="3.40.630.100">
    <property type="entry name" value="Poly-gamma-glutamate hydrolase, zinc-binding motif"/>
    <property type="match status" value="1"/>
</dbReference>
<organism evidence="1 2">
    <name type="scientific">Amycolatopsis magusensis</name>
    <dbReference type="NCBI Taxonomy" id="882444"/>
    <lineage>
        <taxon>Bacteria</taxon>
        <taxon>Bacillati</taxon>
        <taxon>Actinomycetota</taxon>
        <taxon>Actinomycetes</taxon>
        <taxon>Pseudonocardiales</taxon>
        <taxon>Pseudonocardiaceae</taxon>
        <taxon>Amycolatopsis</taxon>
    </lineage>
</organism>